<dbReference type="Gene3D" id="3.10.450.530">
    <property type="entry name" value="Ribonuclease toxin, BrnT, of type II toxin-antitoxin system"/>
    <property type="match status" value="1"/>
</dbReference>
<evidence type="ECO:0000313" key="2">
    <source>
        <dbReference type="Proteomes" id="UP000501128"/>
    </source>
</evidence>
<dbReference type="EMBL" id="CP051677">
    <property type="protein sequence ID" value="QJD81018.1"/>
    <property type="molecule type" value="Genomic_DNA"/>
</dbReference>
<protein>
    <submittedName>
        <fullName evidence="1">BrnT family toxin</fullName>
    </submittedName>
</protein>
<sequence>MILFQWDDGNTKHILRDYPERDNSISEVESVFADPFVMIKEVRSSNDGEARFQAVGLSNRFRVCSVVFVVRNSQIRPISCWPSKAKVRNQYAENTEKRKQEASGRNQK</sequence>
<keyword evidence="2" id="KW-1185">Reference proteome</keyword>
<name>A0A7L5DWK4_9BACT</name>
<dbReference type="KEGG" id="srho:HH216_23275"/>
<accession>A0A7L5DWK4</accession>
<dbReference type="InterPro" id="IPR007460">
    <property type="entry name" value="BrnT_toxin"/>
</dbReference>
<dbReference type="AlphaFoldDB" id="A0A7L5DWK4"/>
<proteinExistence type="predicted"/>
<gene>
    <name evidence="1" type="ORF">HH216_23275</name>
</gene>
<reference evidence="1 2" key="1">
    <citation type="submission" date="2020-04" db="EMBL/GenBank/DDBJ databases">
        <title>Genome sequencing of novel species.</title>
        <authorList>
            <person name="Heo J."/>
            <person name="Kim S.-J."/>
            <person name="Kim J.-S."/>
            <person name="Hong S.-B."/>
            <person name="Kwon S.-W."/>
        </authorList>
    </citation>
    <scope>NUCLEOTIDE SEQUENCE [LARGE SCALE GENOMIC DNA]</scope>
    <source>
        <strain evidence="1 2">CJU-R4</strain>
    </source>
</reference>
<organism evidence="1 2">
    <name type="scientific">Spirosoma rhododendri</name>
    <dbReference type="NCBI Taxonomy" id="2728024"/>
    <lineage>
        <taxon>Bacteria</taxon>
        <taxon>Pseudomonadati</taxon>
        <taxon>Bacteroidota</taxon>
        <taxon>Cytophagia</taxon>
        <taxon>Cytophagales</taxon>
        <taxon>Cytophagaceae</taxon>
        <taxon>Spirosoma</taxon>
    </lineage>
</organism>
<dbReference type="Pfam" id="PF04365">
    <property type="entry name" value="BrnT_toxin"/>
    <property type="match status" value="1"/>
</dbReference>
<evidence type="ECO:0000313" key="1">
    <source>
        <dbReference type="EMBL" id="QJD81018.1"/>
    </source>
</evidence>
<dbReference type="Proteomes" id="UP000501128">
    <property type="component" value="Chromosome"/>
</dbReference>
<dbReference type="RefSeq" id="WP_169553037.1">
    <property type="nucleotide sequence ID" value="NZ_CP051677.1"/>
</dbReference>
<dbReference type="InterPro" id="IPR038573">
    <property type="entry name" value="BrnT_sf"/>
</dbReference>